<proteinExistence type="predicted"/>
<accession>A0A931FG51</accession>
<keyword evidence="1" id="KW-0175">Coiled coil</keyword>
<keyword evidence="3" id="KW-0472">Membrane</keyword>
<dbReference type="AlphaFoldDB" id="A0A931FG51"/>
<keyword evidence="3" id="KW-1133">Transmembrane helix</keyword>
<keyword evidence="5" id="KW-1185">Reference proteome</keyword>
<sequence length="484" mass="50627">MSRGRHRQASSLRRTLPSLASTVLALAALAAALLTNSLTVQRVLVISVAVGACAIAALLRQRDRAAELDVVAEQSARTRDQERFEERIAELEYQSEVAEEQVKRLERRVLAHRSQVAQAEAANAHLLRERARIVAEQALREAETRQNREVSQRGTRPTPTLYLRAASALRTMERRAEQAEAGATLALRQAQLPNVARPAQSAQPVPVPVQVPVPPAPVAPNPGIPAQSTPKAGTQDAARGADSVSIRQELPGAPAAPAAPTDRPTEGQQPAAAEQERSNGPSSQVPAQPSSRVAAQPGSALDAFAARQAATGRQPSGSTAVTGTGGAQRGLVAPYMSGPGRSVASGVEPSAAMAPAWARAALPPLRPAAAVPPTAMPRQDRATGTFNFFSRQETAIGAKLGEEQTESAAPAAKPVDTAAARADSMDTADVVGDEAVAAQAGYVAAPTAPSVLPTHDRERIEHTLVDLTAEDETEPIDVRAVRAV</sequence>
<feature type="region of interest" description="Disordered" evidence="2">
    <location>
        <begin position="213"/>
        <end position="327"/>
    </location>
</feature>
<gene>
    <name evidence="4" type="ORF">I2501_36585</name>
</gene>
<evidence type="ECO:0000256" key="1">
    <source>
        <dbReference type="SAM" id="Coils"/>
    </source>
</evidence>
<comment type="caution">
    <text evidence="4">The sequence shown here is derived from an EMBL/GenBank/DDBJ whole genome shotgun (WGS) entry which is preliminary data.</text>
</comment>
<evidence type="ECO:0000256" key="2">
    <source>
        <dbReference type="SAM" id="MobiDB-lite"/>
    </source>
</evidence>
<organism evidence="4 5">
    <name type="scientific">Streptacidiphilus fuscans</name>
    <dbReference type="NCBI Taxonomy" id="2789292"/>
    <lineage>
        <taxon>Bacteria</taxon>
        <taxon>Bacillati</taxon>
        <taxon>Actinomycetota</taxon>
        <taxon>Actinomycetes</taxon>
        <taxon>Kitasatosporales</taxon>
        <taxon>Streptomycetaceae</taxon>
        <taxon>Streptacidiphilus</taxon>
    </lineage>
</organism>
<dbReference type="RefSeq" id="WP_196198389.1">
    <property type="nucleotide sequence ID" value="NZ_JADPRT010000023.1"/>
</dbReference>
<evidence type="ECO:0000313" key="4">
    <source>
        <dbReference type="EMBL" id="MBF9073547.1"/>
    </source>
</evidence>
<evidence type="ECO:0000313" key="5">
    <source>
        <dbReference type="Proteomes" id="UP000657385"/>
    </source>
</evidence>
<feature type="coiled-coil region" evidence="1">
    <location>
        <begin position="81"/>
        <end position="136"/>
    </location>
</feature>
<name>A0A931FG51_9ACTN</name>
<reference evidence="4" key="1">
    <citation type="submission" date="2020-11" db="EMBL/GenBank/DDBJ databases">
        <title>Isolation and identification of active actinomycetes.</title>
        <authorList>
            <person name="Yu B."/>
        </authorList>
    </citation>
    <scope>NUCLEOTIDE SEQUENCE</scope>
    <source>
        <strain evidence="4">NEAU-YB345</strain>
    </source>
</reference>
<dbReference type="EMBL" id="JADPRT010000023">
    <property type="protein sequence ID" value="MBF9073547.1"/>
    <property type="molecule type" value="Genomic_DNA"/>
</dbReference>
<protein>
    <recommendedName>
        <fullName evidence="6">Secreted protein</fullName>
    </recommendedName>
</protein>
<feature type="compositionally biased region" description="Polar residues" evidence="2">
    <location>
        <begin position="278"/>
        <end position="293"/>
    </location>
</feature>
<keyword evidence="3" id="KW-0812">Transmembrane</keyword>
<dbReference type="Proteomes" id="UP000657385">
    <property type="component" value="Unassembled WGS sequence"/>
</dbReference>
<evidence type="ECO:0000256" key="3">
    <source>
        <dbReference type="SAM" id="Phobius"/>
    </source>
</evidence>
<evidence type="ECO:0008006" key="6">
    <source>
        <dbReference type="Google" id="ProtNLM"/>
    </source>
</evidence>
<feature type="compositionally biased region" description="Pro residues" evidence="2">
    <location>
        <begin position="213"/>
        <end position="223"/>
    </location>
</feature>
<feature type="transmembrane region" description="Helical" evidence="3">
    <location>
        <begin position="40"/>
        <end position="59"/>
    </location>
</feature>